<evidence type="ECO:0000313" key="10">
    <source>
        <dbReference type="EMBL" id="TFD67309.1"/>
    </source>
</evidence>
<dbReference type="InterPro" id="IPR011051">
    <property type="entry name" value="RmlC_Cupin_sf"/>
</dbReference>
<dbReference type="InterPro" id="IPR001250">
    <property type="entry name" value="Man6P_Isoase-1"/>
</dbReference>
<dbReference type="Gene3D" id="1.10.441.10">
    <property type="entry name" value="Phosphomannose Isomerase, domain 2"/>
    <property type="match status" value="1"/>
</dbReference>
<reference evidence="10 11" key="1">
    <citation type="submission" date="2019-03" db="EMBL/GenBank/DDBJ databases">
        <title>Genomics of glacier-inhabiting Cryobacterium strains.</title>
        <authorList>
            <person name="Liu Q."/>
            <person name="Xin Y.-H."/>
        </authorList>
    </citation>
    <scope>NUCLEOTIDE SEQUENCE [LARGE SCALE GENOMIC DNA]</scope>
    <source>
        <strain evidence="10 11">Sr36</strain>
    </source>
</reference>
<feature type="binding site" evidence="8">
    <location>
        <position position="129"/>
    </location>
    <ligand>
        <name>Zn(2+)</name>
        <dbReference type="ChEBI" id="CHEBI:29105"/>
    </ligand>
</feature>
<evidence type="ECO:0000313" key="11">
    <source>
        <dbReference type="Proteomes" id="UP000298154"/>
    </source>
</evidence>
<dbReference type="EMBL" id="SOHK01000008">
    <property type="protein sequence ID" value="TFD67309.1"/>
    <property type="molecule type" value="Genomic_DNA"/>
</dbReference>
<dbReference type="PIRSF" id="PIRSF001480">
    <property type="entry name" value="Mannose-6-phosphate_isomerase"/>
    <property type="match status" value="1"/>
</dbReference>
<feature type="binding site" evidence="8">
    <location>
        <position position="131"/>
    </location>
    <ligand>
        <name>Zn(2+)</name>
        <dbReference type="ChEBI" id="CHEBI:29105"/>
    </ligand>
</feature>
<dbReference type="GO" id="GO:0009298">
    <property type="term" value="P:GDP-mannose biosynthetic process"/>
    <property type="evidence" value="ECO:0007669"/>
    <property type="project" value="InterPro"/>
</dbReference>
<dbReference type="OrthoDB" id="9792649at2"/>
<feature type="domain" description="Phosphomannose isomerase type I catalytic" evidence="9">
    <location>
        <begin position="111"/>
        <end position="184"/>
    </location>
</feature>
<dbReference type="PANTHER" id="PTHR10309:SF0">
    <property type="entry name" value="MANNOSE-6-PHOSPHATE ISOMERASE"/>
    <property type="match status" value="1"/>
</dbReference>
<comment type="cofactor">
    <cofactor evidence="8">
        <name>Zn(2+)</name>
        <dbReference type="ChEBI" id="CHEBI:29105"/>
    </cofactor>
    <text evidence="8">Binds 1 zinc ion per subunit.</text>
</comment>
<evidence type="ECO:0000256" key="2">
    <source>
        <dbReference type="ARBA" id="ARBA00010772"/>
    </source>
</evidence>
<comment type="catalytic activity">
    <reaction evidence="1">
        <text>D-mannose 6-phosphate = D-fructose 6-phosphate</text>
        <dbReference type="Rhea" id="RHEA:12356"/>
        <dbReference type="ChEBI" id="CHEBI:58735"/>
        <dbReference type="ChEBI" id="CHEBI:61527"/>
        <dbReference type="EC" id="5.3.1.8"/>
    </reaction>
</comment>
<dbReference type="CDD" id="cd07011">
    <property type="entry name" value="cupin_PMI_type_I_N"/>
    <property type="match status" value="1"/>
</dbReference>
<sequence length="453" mass="47000">MFVGITNTPRNYAWGSTHSIADLLGRAPSGGPEAELWLGAHAGSPSVIEDTAQVGGFSNLAEWIAAVPELALGNGWAAREADAGGSAAASATSPAGQGNGGVVSAAASPAPRLPFLLKILAAGRPLSLQAHPTTEQARAGFELENEAGIAIDAGNRNYRDPFHKPELIFALSDTFEALCGFRPLAEVRGIIAELRLLDFATENPQAAALDLLENHLAQGLRDTVDWLLRDGRGDDSGEVEWLVERVVALAEHAEFLAGGGAGIGYALELATVRALAAEYPGDPGIVIALLLNRVSLRRGEVLYLPAGNIHAYLSGHGVELMAASDNVLRGGLTPKHIDIDELLSVLDFTAGVAPYLAPVSLADGVSRYRPGVTDFELVHIEADADAESSTPVPMRQITLTGPAIAICTAGGFLVAGGSSSRPLKRGQAVFVTPDEGTLTFAGTGEVFLATTGA</sequence>
<keyword evidence="6 10" id="KW-0413">Isomerase</keyword>
<evidence type="ECO:0000259" key="9">
    <source>
        <dbReference type="Pfam" id="PF20511"/>
    </source>
</evidence>
<dbReference type="InterPro" id="IPR016305">
    <property type="entry name" value="Mannose-6-P_Isomerase"/>
</dbReference>
<evidence type="ECO:0000256" key="5">
    <source>
        <dbReference type="ARBA" id="ARBA00022833"/>
    </source>
</evidence>
<dbReference type="Proteomes" id="UP000298154">
    <property type="component" value="Unassembled WGS sequence"/>
</dbReference>
<protein>
    <recommendedName>
        <fullName evidence="3">mannose-6-phosphate isomerase</fullName>
        <ecNumber evidence="3">5.3.1.8</ecNumber>
    </recommendedName>
</protein>
<evidence type="ECO:0000256" key="3">
    <source>
        <dbReference type="ARBA" id="ARBA00011956"/>
    </source>
</evidence>
<feature type="binding site" evidence="8">
    <location>
        <position position="310"/>
    </location>
    <ligand>
        <name>Zn(2+)</name>
        <dbReference type="ChEBI" id="CHEBI:29105"/>
    </ligand>
</feature>
<dbReference type="EC" id="5.3.1.8" evidence="3"/>
<dbReference type="NCBIfam" id="TIGR00218">
    <property type="entry name" value="manA"/>
    <property type="match status" value="1"/>
</dbReference>
<evidence type="ECO:0000256" key="1">
    <source>
        <dbReference type="ARBA" id="ARBA00000757"/>
    </source>
</evidence>
<name>A0A4R9ARA0_9MICO</name>
<dbReference type="Gene3D" id="2.60.120.10">
    <property type="entry name" value="Jelly Rolls"/>
    <property type="match status" value="2"/>
</dbReference>
<accession>A0A4R9ARA0</accession>
<dbReference type="GO" id="GO:0005829">
    <property type="term" value="C:cytosol"/>
    <property type="evidence" value="ECO:0007669"/>
    <property type="project" value="TreeGrafter"/>
</dbReference>
<feature type="active site" evidence="7">
    <location>
        <position position="329"/>
    </location>
</feature>
<dbReference type="GO" id="GO:0004476">
    <property type="term" value="F:mannose-6-phosphate isomerase activity"/>
    <property type="evidence" value="ECO:0007669"/>
    <property type="project" value="UniProtKB-EC"/>
</dbReference>
<feature type="domain" description="Phosphomannose isomerase type I catalytic" evidence="9">
    <location>
        <begin position="5"/>
        <end position="52"/>
    </location>
</feature>
<keyword evidence="4 8" id="KW-0479">Metal-binding</keyword>
<keyword evidence="11" id="KW-1185">Reference proteome</keyword>
<comment type="similarity">
    <text evidence="2">Belongs to the mannose-6-phosphate isomerase type 1 family.</text>
</comment>
<dbReference type="Pfam" id="PF20511">
    <property type="entry name" value="PMI_typeI_cat"/>
    <property type="match status" value="2"/>
</dbReference>
<evidence type="ECO:0000256" key="8">
    <source>
        <dbReference type="PIRSR" id="PIRSR001480-2"/>
    </source>
</evidence>
<dbReference type="GO" id="GO:0005975">
    <property type="term" value="P:carbohydrate metabolic process"/>
    <property type="evidence" value="ECO:0007669"/>
    <property type="project" value="InterPro"/>
</dbReference>
<dbReference type="InterPro" id="IPR014710">
    <property type="entry name" value="RmlC-like_jellyroll"/>
</dbReference>
<feature type="binding site" evidence="8">
    <location>
        <position position="166"/>
    </location>
    <ligand>
        <name>Zn(2+)</name>
        <dbReference type="ChEBI" id="CHEBI:29105"/>
    </ligand>
</feature>
<evidence type="ECO:0000256" key="6">
    <source>
        <dbReference type="ARBA" id="ARBA00023235"/>
    </source>
</evidence>
<dbReference type="PANTHER" id="PTHR10309">
    <property type="entry name" value="MANNOSE-6-PHOSPHATE ISOMERASE"/>
    <property type="match status" value="1"/>
</dbReference>
<dbReference type="SUPFAM" id="SSF51182">
    <property type="entry name" value="RmlC-like cupins"/>
    <property type="match status" value="1"/>
</dbReference>
<dbReference type="RefSeq" id="WP_134555177.1">
    <property type="nucleotide sequence ID" value="NZ_SOHK01000008.1"/>
</dbReference>
<dbReference type="AlphaFoldDB" id="A0A4R9ARA0"/>
<organism evidence="10 11">
    <name type="scientific">Cryobacterium ruanii</name>
    <dbReference type="NCBI Taxonomy" id="1259197"/>
    <lineage>
        <taxon>Bacteria</taxon>
        <taxon>Bacillati</taxon>
        <taxon>Actinomycetota</taxon>
        <taxon>Actinomycetes</taxon>
        <taxon>Micrococcales</taxon>
        <taxon>Microbacteriaceae</taxon>
        <taxon>Cryobacterium</taxon>
    </lineage>
</organism>
<dbReference type="GO" id="GO:0008270">
    <property type="term" value="F:zinc ion binding"/>
    <property type="evidence" value="ECO:0007669"/>
    <property type="project" value="InterPro"/>
</dbReference>
<dbReference type="PRINTS" id="PR00714">
    <property type="entry name" value="MAN6PISMRASE"/>
</dbReference>
<evidence type="ECO:0000256" key="4">
    <source>
        <dbReference type="ARBA" id="ARBA00022723"/>
    </source>
</evidence>
<evidence type="ECO:0000256" key="7">
    <source>
        <dbReference type="PIRSR" id="PIRSR001480-1"/>
    </source>
</evidence>
<proteinExistence type="inferred from homology"/>
<comment type="caution">
    <text evidence="10">The sequence shown here is derived from an EMBL/GenBank/DDBJ whole genome shotgun (WGS) entry which is preliminary data.</text>
</comment>
<gene>
    <name evidence="10" type="primary">manA</name>
    <name evidence="10" type="ORF">E3T47_05825</name>
</gene>
<keyword evidence="5 8" id="KW-0862">Zinc</keyword>
<dbReference type="InterPro" id="IPR046457">
    <property type="entry name" value="PMI_typeI_cat"/>
</dbReference>